<feature type="domain" description="Laminin EGF-like" evidence="11">
    <location>
        <begin position="948"/>
        <end position="993"/>
    </location>
</feature>
<feature type="disulfide bond" evidence="10">
    <location>
        <begin position="109"/>
        <end position="121"/>
    </location>
</feature>
<feature type="disulfide bond" evidence="10">
    <location>
        <begin position="1060"/>
        <end position="1069"/>
    </location>
</feature>
<feature type="domain" description="Laminin EGF-like" evidence="11">
    <location>
        <begin position="109"/>
        <end position="154"/>
    </location>
</feature>
<dbReference type="Pfam" id="PF00052">
    <property type="entry name" value="Laminin_B"/>
    <property type="match status" value="1"/>
</dbReference>
<evidence type="ECO:0000256" key="5">
    <source>
        <dbReference type="ARBA" id="ARBA00022737"/>
    </source>
</evidence>
<feature type="domain" description="Laminin EGF-like" evidence="11">
    <location>
        <begin position="248"/>
        <end position="307"/>
    </location>
</feature>
<keyword evidence="8" id="KW-0325">Glycoprotein</keyword>
<evidence type="ECO:0000256" key="8">
    <source>
        <dbReference type="ARBA" id="ARBA00023180"/>
    </source>
</evidence>
<keyword evidence="4" id="KW-0732">Signal</keyword>
<dbReference type="SMART" id="SM00180">
    <property type="entry name" value="EGF_Lam"/>
    <property type="match status" value="12"/>
</dbReference>
<dbReference type="FunFam" id="2.10.25.10:FF:000011">
    <property type="entry name" value="Cadherin EGF LAG seven-pass G-type receptor"/>
    <property type="match status" value="2"/>
</dbReference>
<feature type="disulfide bond" evidence="10">
    <location>
        <begin position="84"/>
        <end position="93"/>
    </location>
</feature>
<feature type="disulfide bond" evidence="10">
    <location>
        <begin position="1087"/>
        <end position="1104"/>
    </location>
</feature>
<feature type="disulfide bond" evidence="10">
    <location>
        <begin position="177"/>
        <end position="186"/>
    </location>
</feature>
<gene>
    <name evidence="13" type="ORF">EB796_022206</name>
</gene>
<feature type="disulfide bond" evidence="10">
    <location>
        <begin position="204"/>
        <end position="221"/>
    </location>
</feature>
<dbReference type="PANTHER" id="PTHR10574">
    <property type="entry name" value="NETRIN/LAMININ-RELATED"/>
    <property type="match status" value="1"/>
</dbReference>
<comment type="caution">
    <text evidence="13">The sequence shown here is derived from an EMBL/GenBank/DDBJ whole genome shotgun (WGS) entry which is preliminary data.</text>
</comment>
<feature type="disulfide bond" evidence="10">
    <location>
        <begin position="223"/>
        <end position="232"/>
    </location>
</feature>
<keyword evidence="2" id="KW-0964">Secreted</keyword>
<feature type="disulfide bond" evidence="10">
    <location>
        <begin position="202"/>
        <end position="214"/>
    </location>
</feature>
<evidence type="ECO:0000256" key="3">
    <source>
        <dbReference type="ARBA" id="ARBA00022530"/>
    </source>
</evidence>
<dbReference type="AlphaFoldDB" id="A0A7J7J0Y0"/>
<protein>
    <recommendedName>
        <fullName evidence="15">LanA</fullName>
    </recommendedName>
</protein>
<evidence type="ECO:0000313" key="14">
    <source>
        <dbReference type="Proteomes" id="UP000593567"/>
    </source>
</evidence>
<feature type="domain" description="Laminin EGF-like" evidence="11">
    <location>
        <begin position="17"/>
        <end position="62"/>
    </location>
</feature>
<feature type="disulfide bond" evidence="10">
    <location>
        <begin position="1009"/>
        <end position="1018"/>
    </location>
</feature>
<evidence type="ECO:0000256" key="2">
    <source>
        <dbReference type="ARBA" id="ARBA00022525"/>
    </source>
</evidence>
<feature type="domain" description="Laminin EGF-like" evidence="11">
    <location>
        <begin position="155"/>
        <end position="201"/>
    </location>
</feature>
<evidence type="ECO:0008006" key="15">
    <source>
        <dbReference type="Google" id="ProtNLM"/>
    </source>
</evidence>
<evidence type="ECO:0000313" key="13">
    <source>
        <dbReference type="EMBL" id="KAF6019487.1"/>
    </source>
</evidence>
<feature type="domain" description="Laminin EGF-like" evidence="11">
    <location>
        <begin position="63"/>
        <end position="108"/>
    </location>
</feature>
<feature type="disulfide bond" evidence="10">
    <location>
        <begin position="950"/>
        <end position="967"/>
    </location>
</feature>
<dbReference type="SUPFAM" id="SSF57196">
    <property type="entry name" value="EGF/Laminin"/>
    <property type="match status" value="12"/>
</dbReference>
<organism evidence="13 14">
    <name type="scientific">Bugula neritina</name>
    <name type="common">Brown bryozoan</name>
    <name type="synonym">Sertularia neritina</name>
    <dbReference type="NCBI Taxonomy" id="10212"/>
    <lineage>
        <taxon>Eukaryota</taxon>
        <taxon>Metazoa</taxon>
        <taxon>Spiralia</taxon>
        <taxon>Lophotrochozoa</taxon>
        <taxon>Bryozoa</taxon>
        <taxon>Gymnolaemata</taxon>
        <taxon>Cheilostomatida</taxon>
        <taxon>Flustrina</taxon>
        <taxon>Buguloidea</taxon>
        <taxon>Bugulidae</taxon>
        <taxon>Bugula</taxon>
    </lineage>
</organism>
<dbReference type="GO" id="GO:0009887">
    <property type="term" value="P:animal organ morphogenesis"/>
    <property type="evidence" value="ECO:0007669"/>
    <property type="project" value="TreeGrafter"/>
</dbReference>
<dbReference type="FunFam" id="2.10.25.10:FF:000083">
    <property type="entry name" value="Laminin subunit alpha"/>
    <property type="match status" value="1"/>
</dbReference>
<evidence type="ECO:0000256" key="10">
    <source>
        <dbReference type="PROSITE-ProRule" id="PRU00460"/>
    </source>
</evidence>
<dbReference type="PROSITE" id="PS50027">
    <property type="entry name" value="EGF_LAM_2"/>
    <property type="match status" value="10"/>
</dbReference>
<feature type="disulfide bond" evidence="10">
    <location>
        <begin position="63"/>
        <end position="75"/>
    </location>
</feature>
<feature type="disulfide bond" evidence="10">
    <location>
        <begin position="130"/>
        <end position="139"/>
    </location>
</feature>
<dbReference type="FunFam" id="2.10.25.10:FF:000407">
    <property type="entry name" value="Laminin subunit alpha-3"/>
    <property type="match status" value="1"/>
</dbReference>
<evidence type="ECO:0000256" key="9">
    <source>
        <dbReference type="ARBA" id="ARBA00023292"/>
    </source>
</evidence>
<dbReference type="FunFam" id="2.10.25.10:FF:000034">
    <property type="entry name" value="Laminin subunit alpha 3"/>
    <property type="match status" value="1"/>
</dbReference>
<feature type="disulfide bond" evidence="10">
    <location>
        <begin position="1106"/>
        <end position="1115"/>
    </location>
</feature>
<feature type="disulfide bond" evidence="10">
    <location>
        <begin position="969"/>
        <end position="978"/>
    </location>
</feature>
<sequence length="1257" mass="136908">MLRCAYGYYDPPECKPCDCFLNGTYGNVCEVGGGQCPCKVNFDGADCGQCADGFWNFPECEPCTCAGKGALDLSCDKLTGQCNCDFAFSGKECDTCQTGFFDYPKCTFCDCDTTGTEPEICHQTSGQCICKDNYTGKRCDQCAPGFYLYPVCSACDCELTGTINGDPTCDDQGQCQCLSNFGGKKCDSCGPGYHKYPACKSCDCDLLGGYGQSCDDESAQCDCRSNFIGLKCDSCAPNFYNFPTCEACLCNPAGAMPVDGYPLGGCGSFDDGYTLCECKPNVEGHICDQCKPGFYNLAKENADGCEGLYLYLPSSWNLLGDNMCDPVTGECLCKVNVNSDWCEACIAGTYNLQESSVFGCEDCDCDMGGAIHGRCHSTTGQCSCRPRVEGRACNKPIANHYFPTLHQMKYEMEDGFNPSDDSDVRSGYNMNDFPDFSWRGYAIFSRIQPEVRVVATIDKPSSLFKLIFRYMNRNLQTVNAEVTLSPVDPSSEEQSITVSFPPTGSTQPDFVTTDTQLVLDKGKWIISVATDSDLDVDYLVLLPQVYYSGSNLQDRLRNPCMVNSKQECLHYTYLDLSKFNQLDGAAATRPDGEEVLLETNRDILIPLKFPDLVLLENDQREVVFNMSLESPGKYVFVVGYMSSLNVKQTLTVNMTPEGGNTTVGKVIIYECEYSSLCRQVVIDMDNGEQVLDTPTANITVSIIAGEDAIASIGYISAIPQEKWKDEMIKAQVMCVRSDEQCVESSYPLIADSVVMNAPSNANDSSLPFPDSGVDRFAKLDHSENMIITFNNLTSNSYAIVVRYYQAGDVGFPVNLTVDVNGVMYSGYFDASYCPNTAGCNSIVTFDDIQIKNQIIDVLSRDAVITIKSLPDDGNTVWIDFVQMIPTNDVQRITSDLELLNPYDLSGRYISECTGENFFIDAEQGQISPFCRSSIFSVTTEYNNGALSCDCDALGSESFQCSEFGGQCRCKPNVIGRTCTACAHNYYGFPDCKPCNCPATCNAVTGACECPKRTTGPQCDQCVPQTYGYDRTIGCMDCKCQPEGVLNGNLSCDLDTGVCDCKPNVVGRQCDACMNGHWNYPSCDSCDCDPAGTTEIICDSETSQCSCKLNTGGDTCGTCQPGTYNLEARNHEGCTKCFCFGITFSCQSSSMLKAKVMNMSGFDLINANGTAEIVGNDSIVTAKLNDSAAQQIAMYWLAPEVYLGNKLTSYGGQIRYSVSNQGVTPGVKPNLTQLPGPDVQISGKGLVLVYTLLSPNTR</sequence>
<name>A0A7J7J0Y0_BUGNE</name>
<proteinExistence type="predicted"/>
<feature type="domain" description="Laminin EGF-like" evidence="11">
    <location>
        <begin position="1037"/>
        <end position="1084"/>
    </location>
</feature>
<dbReference type="PROSITE" id="PS51115">
    <property type="entry name" value="LAMININ_IVA"/>
    <property type="match status" value="1"/>
</dbReference>
<dbReference type="GO" id="GO:0007411">
    <property type="term" value="P:axon guidance"/>
    <property type="evidence" value="ECO:0007669"/>
    <property type="project" value="TreeGrafter"/>
</dbReference>
<keyword evidence="3" id="KW-0272">Extracellular matrix</keyword>
<feature type="disulfide bond" evidence="10">
    <location>
        <begin position="17"/>
        <end position="29"/>
    </location>
</feature>
<keyword evidence="14" id="KW-1185">Reference proteome</keyword>
<keyword evidence="7 10" id="KW-1015">Disulfide bond</keyword>
<evidence type="ECO:0000256" key="1">
    <source>
        <dbReference type="ARBA" id="ARBA00004302"/>
    </source>
</evidence>
<dbReference type="CDD" id="cd00055">
    <property type="entry name" value="EGF_Lam"/>
    <property type="match status" value="11"/>
</dbReference>
<feature type="domain" description="Laminin EGF-like" evidence="11">
    <location>
        <begin position="202"/>
        <end position="247"/>
    </location>
</feature>
<evidence type="ECO:0000256" key="6">
    <source>
        <dbReference type="ARBA" id="ARBA00022869"/>
    </source>
</evidence>
<dbReference type="EMBL" id="VXIV02003227">
    <property type="protein sequence ID" value="KAF6019487.1"/>
    <property type="molecule type" value="Genomic_DNA"/>
</dbReference>
<dbReference type="OrthoDB" id="5984158at2759"/>
<dbReference type="InterPro" id="IPR000742">
    <property type="entry name" value="EGF"/>
</dbReference>
<comment type="caution">
    <text evidence="10">Lacks conserved residue(s) required for the propagation of feature annotation.</text>
</comment>
<keyword evidence="5" id="KW-0677">Repeat</keyword>
<feature type="domain" description="Laminin EGF-like" evidence="11">
    <location>
        <begin position="1085"/>
        <end position="1135"/>
    </location>
</feature>
<evidence type="ECO:0000256" key="4">
    <source>
        <dbReference type="ARBA" id="ARBA00022729"/>
    </source>
</evidence>
<dbReference type="Proteomes" id="UP000593567">
    <property type="component" value="Unassembled WGS sequence"/>
</dbReference>
<feature type="disulfide bond" evidence="10">
    <location>
        <begin position="948"/>
        <end position="960"/>
    </location>
</feature>
<evidence type="ECO:0000259" key="12">
    <source>
        <dbReference type="PROSITE" id="PS51115"/>
    </source>
</evidence>
<comment type="subcellular location">
    <subcellularLocation>
        <location evidence="1">Secreted</location>
        <location evidence="1">Extracellular space</location>
        <location evidence="1">Extracellular matrix</location>
        <location evidence="1">Basement membrane</location>
    </subcellularLocation>
</comment>
<dbReference type="PROSITE" id="PS01248">
    <property type="entry name" value="EGF_LAM_1"/>
    <property type="match status" value="4"/>
</dbReference>
<dbReference type="Gene3D" id="2.10.25.10">
    <property type="entry name" value="Laminin"/>
    <property type="match status" value="12"/>
</dbReference>
<feature type="disulfide bond" evidence="10">
    <location>
        <begin position="38"/>
        <end position="47"/>
    </location>
</feature>
<dbReference type="FunFam" id="2.10.25.10:FF:000388">
    <property type="entry name" value="Laminin subunit alpha"/>
    <property type="match status" value="1"/>
</dbReference>
<dbReference type="PANTHER" id="PTHR10574:SF406">
    <property type="entry name" value="LAMININ SUBUNIT ALPHA 5"/>
    <property type="match status" value="1"/>
</dbReference>
<keyword evidence="9 10" id="KW-0424">Laminin EGF-like domain</keyword>
<feature type="disulfide bond" evidence="10">
    <location>
        <begin position="1085"/>
        <end position="1097"/>
    </location>
</feature>
<feature type="domain" description="Laminin IV type A" evidence="12">
    <location>
        <begin position="1156"/>
        <end position="1257"/>
    </location>
</feature>
<feature type="disulfide bond" evidence="10">
    <location>
        <begin position="19"/>
        <end position="36"/>
    </location>
</feature>
<feature type="disulfide bond" evidence="10">
    <location>
        <begin position="111"/>
        <end position="128"/>
    </location>
</feature>
<dbReference type="GO" id="GO:0009888">
    <property type="term" value="P:tissue development"/>
    <property type="evidence" value="ECO:0007669"/>
    <property type="project" value="TreeGrafter"/>
</dbReference>
<keyword evidence="6" id="KW-0084">Basement membrane</keyword>
<reference evidence="13" key="1">
    <citation type="submission" date="2020-06" db="EMBL/GenBank/DDBJ databases">
        <title>Draft genome of Bugula neritina, a colonial animal packing powerful symbionts and potential medicines.</title>
        <authorList>
            <person name="Rayko M."/>
        </authorList>
    </citation>
    <scope>NUCLEOTIDE SEQUENCE [LARGE SCALE GENOMIC DNA]</scope>
    <source>
        <strain evidence="13">Kwan_BN1</strain>
    </source>
</reference>
<evidence type="ECO:0000259" key="11">
    <source>
        <dbReference type="PROSITE" id="PS50027"/>
    </source>
</evidence>
<feature type="domain" description="Laminin EGF-like" evidence="11">
    <location>
        <begin position="994"/>
        <end position="1036"/>
    </location>
</feature>
<dbReference type="InterPro" id="IPR000034">
    <property type="entry name" value="Laminin_IV"/>
</dbReference>
<dbReference type="InterPro" id="IPR002049">
    <property type="entry name" value="LE_dom"/>
</dbReference>
<evidence type="ECO:0000256" key="7">
    <source>
        <dbReference type="ARBA" id="ARBA00023157"/>
    </source>
</evidence>
<dbReference type="FunFam" id="2.10.25.10:FF:000224">
    <property type="entry name" value="Usherin"/>
    <property type="match status" value="1"/>
</dbReference>
<dbReference type="Pfam" id="PF00053">
    <property type="entry name" value="EGF_laminin"/>
    <property type="match status" value="11"/>
</dbReference>
<dbReference type="GO" id="GO:0005604">
    <property type="term" value="C:basement membrane"/>
    <property type="evidence" value="ECO:0007669"/>
    <property type="project" value="UniProtKB-SubCell"/>
</dbReference>
<dbReference type="GO" id="GO:0071711">
    <property type="term" value="P:basement membrane organization"/>
    <property type="evidence" value="ECO:0007669"/>
    <property type="project" value="UniProtKB-ARBA"/>
</dbReference>
<dbReference type="GO" id="GO:0006950">
    <property type="term" value="P:response to stress"/>
    <property type="evidence" value="ECO:0007669"/>
    <property type="project" value="UniProtKB-ARBA"/>
</dbReference>
<dbReference type="FunFam" id="2.10.25.10:FF:000082">
    <property type="entry name" value="Laminin subunit alpha 1"/>
    <property type="match status" value="1"/>
</dbReference>
<dbReference type="InterPro" id="IPR050440">
    <property type="entry name" value="Laminin/Netrin_ECM"/>
</dbReference>
<feature type="disulfide bond" evidence="10">
    <location>
        <begin position="278"/>
        <end position="287"/>
    </location>
</feature>
<feature type="disulfide bond" evidence="10">
    <location>
        <begin position="65"/>
        <end position="82"/>
    </location>
</feature>
<dbReference type="GO" id="GO:0005201">
    <property type="term" value="F:extracellular matrix structural constituent"/>
    <property type="evidence" value="ECO:0007669"/>
    <property type="project" value="TreeGrafter"/>
</dbReference>
<dbReference type="PRINTS" id="PR00011">
    <property type="entry name" value="EGFLAMININ"/>
</dbReference>
<dbReference type="SMART" id="SM00181">
    <property type="entry name" value="EGF"/>
    <property type="match status" value="7"/>
</dbReference>
<accession>A0A7J7J0Y0</accession>